<keyword evidence="2" id="KW-1185">Reference proteome</keyword>
<evidence type="ECO:0000313" key="2">
    <source>
        <dbReference type="Proteomes" id="UP000054485"/>
    </source>
</evidence>
<dbReference type="InParanoid" id="A0A0D0B486"/>
<organism evidence="1 2">
    <name type="scientific">Suillus luteus UH-Slu-Lm8-n1</name>
    <dbReference type="NCBI Taxonomy" id="930992"/>
    <lineage>
        <taxon>Eukaryota</taxon>
        <taxon>Fungi</taxon>
        <taxon>Dikarya</taxon>
        <taxon>Basidiomycota</taxon>
        <taxon>Agaricomycotina</taxon>
        <taxon>Agaricomycetes</taxon>
        <taxon>Agaricomycetidae</taxon>
        <taxon>Boletales</taxon>
        <taxon>Suillineae</taxon>
        <taxon>Suillaceae</taxon>
        <taxon>Suillus</taxon>
    </lineage>
</organism>
<dbReference type="STRING" id="930992.A0A0D0B486"/>
<protein>
    <submittedName>
        <fullName evidence="1">Uncharacterized protein</fullName>
    </submittedName>
</protein>
<sequence length="160" mass="18112">MDPSMLVTRSLFNQFQIEMEPRQSQPTDFSRFVIHVVKRMTQESNAVDQAMLRRAIGLASSYLVTDTSTNSERGIQTWSTGFHNLVDIMVVLHSRGELELETVNEASKACSECWSVAGTWRGIEDCRQGVKEVAAKLKKLLDEPHRRTYKGSKVYTPNSS</sequence>
<reference evidence="1 2" key="1">
    <citation type="submission" date="2014-04" db="EMBL/GenBank/DDBJ databases">
        <authorList>
            <consortium name="DOE Joint Genome Institute"/>
            <person name="Kuo A."/>
            <person name="Ruytinx J."/>
            <person name="Rineau F."/>
            <person name="Colpaert J."/>
            <person name="Kohler A."/>
            <person name="Nagy L.G."/>
            <person name="Floudas D."/>
            <person name="Copeland A."/>
            <person name="Barry K.W."/>
            <person name="Cichocki N."/>
            <person name="Veneault-Fourrey C."/>
            <person name="LaButti K."/>
            <person name="Lindquist E.A."/>
            <person name="Lipzen A."/>
            <person name="Lundell T."/>
            <person name="Morin E."/>
            <person name="Murat C."/>
            <person name="Sun H."/>
            <person name="Tunlid A."/>
            <person name="Henrissat B."/>
            <person name="Grigoriev I.V."/>
            <person name="Hibbett D.S."/>
            <person name="Martin F."/>
            <person name="Nordberg H.P."/>
            <person name="Cantor M.N."/>
            <person name="Hua S.X."/>
        </authorList>
    </citation>
    <scope>NUCLEOTIDE SEQUENCE [LARGE SCALE GENOMIC DNA]</scope>
    <source>
        <strain evidence="1 2">UH-Slu-Lm8-n1</strain>
    </source>
</reference>
<name>A0A0D0B486_9AGAM</name>
<dbReference type="Proteomes" id="UP000054485">
    <property type="component" value="Unassembled WGS sequence"/>
</dbReference>
<accession>A0A0D0B486</accession>
<reference evidence="2" key="2">
    <citation type="submission" date="2015-01" db="EMBL/GenBank/DDBJ databases">
        <title>Evolutionary Origins and Diversification of the Mycorrhizal Mutualists.</title>
        <authorList>
            <consortium name="DOE Joint Genome Institute"/>
            <consortium name="Mycorrhizal Genomics Consortium"/>
            <person name="Kohler A."/>
            <person name="Kuo A."/>
            <person name="Nagy L.G."/>
            <person name="Floudas D."/>
            <person name="Copeland A."/>
            <person name="Barry K.W."/>
            <person name="Cichocki N."/>
            <person name="Veneault-Fourrey C."/>
            <person name="LaButti K."/>
            <person name="Lindquist E.A."/>
            <person name="Lipzen A."/>
            <person name="Lundell T."/>
            <person name="Morin E."/>
            <person name="Murat C."/>
            <person name="Riley R."/>
            <person name="Ohm R."/>
            <person name="Sun H."/>
            <person name="Tunlid A."/>
            <person name="Henrissat B."/>
            <person name="Grigoriev I.V."/>
            <person name="Hibbett D.S."/>
            <person name="Martin F."/>
        </authorList>
    </citation>
    <scope>NUCLEOTIDE SEQUENCE [LARGE SCALE GENOMIC DNA]</scope>
    <source>
        <strain evidence="2">UH-Slu-Lm8-n1</strain>
    </source>
</reference>
<dbReference type="HOGENOM" id="CLU_124552_0_0_1"/>
<dbReference type="AlphaFoldDB" id="A0A0D0B486"/>
<gene>
    <name evidence="1" type="ORF">CY34DRAFT_20515</name>
</gene>
<proteinExistence type="predicted"/>
<evidence type="ECO:0000313" key="1">
    <source>
        <dbReference type="EMBL" id="KIK48886.1"/>
    </source>
</evidence>
<dbReference type="OrthoDB" id="3358904at2759"/>
<dbReference type="EMBL" id="KN835135">
    <property type="protein sequence ID" value="KIK48886.1"/>
    <property type="molecule type" value="Genomic_DNA"/>
</dbReference>